<keyword evidence="2" id="KW-1003">Cell membrane</keyword>
<gene>
    <name evidence="8" type="ORF">V1633_26330</name>
</gene>
<keyword evidence="5 7" id="KW-0472">Membrane</keyword>
<dbReference type="InterPro" id="IPR011701">
    <property type="entry name" value="MFS"/>
</dbReference>
<evidence type="ECO:0000313" key="9">
    <source>
        <dbReference type="Proteomes" id="UP001332243"/>
    </source>
</evidence>
<dbReference type="Gene3D" id="1.20.1250.20">
    <property type="entry name" value="MFS general substrate transporter like domains"/>
    <property type="match status" value="1"/>
</dbReference>
<feature type="transmembrane region" description="Helical" evidence="7">
    <location>
        <begin position="343"/>
        <end position="366"/>
    </location>
</feature>
<feature type="transmembrane region" description="Helical" evidence="7">
    <location>
        <begin position="59"/>
        <end position="77"/>
    </location>
</feature>
<evidence type="ECO:0000256" key="6">
    <source>
        <dbReference type="SAM" id="MobiDB-lite"/>
    </source>
</evidence>
<feature type="compositionally biased region" description="Low complexity" evidence="6">
    <location>
        <begin position="182"/>
        <end position="193"/>
    </location>
</feature>
<feature type="transmembrane region" description="Helical" evidence="7">
    <location>
        <begin position="28"/>
        <end position="47"/>
    </location>
</feature>
<evidence type="ECO:0000256" key="4">
    <source>
        <dbReference type="ARBA" id="ARBA00022989"/>
    </source>
</evidence>
<accession>A0ABU7RZV6</accession>
<feature type="transmembrane region" description="Helical" evidence="7">
    <location>
        <begin position="312"/>
        <end position="331"/>
    </location>
</feature>
<keyword evidence="3 7" id="KW-0812">Transmembrane</keyword>
<reference evidence="8 9" key="1">
    <citation type="submission" date="2024-01" db="EMBL/GenBank/DDBJ databases">
        <title>Genome insights into Plantactinospora sonchi sp. nov.</title>
        <authorList>
            <person name="Wang L."/>
        </authorList>
    </citation>
    <scope>NUCLEOTIDE SEQUENCE [LARGE SCALE GENOMIC DNA]</scope>
    <source>
        <strain evidence="8 9">NEAU-QY2</strain>
    </source>
</reference>
<evidence type="ECO:0000313" key="8">
    <source>
        <dbReference type="EMBL" id="MEE6262008.1"/>
    </source>
</evidence>
<feature type="region of interest" description="Disordered" evidence="6">
    <location>
        <begin position="405"/>
        <end position="425"/>
    </location>
</feature>
<feature type="transmembrane region" description="Helical" evidence="7">
    <location>
        <begin position="255"/>
        <end position="275"/>
    </location>
</feature>
<evidence type="ECO:0000256" key="3">
    <source>
        <dbReference type="ARBA" id="ARBA00022692"/>
    </source>
</evidence>
<feature type="transmembrane region" description="Helical" evidence="7">
    <location>
        <begin position="222"/>
        <end position="243"/>
    </location>
</feature>
<keyword evidence="9" id="KW-1185">Reference proteome</keyword>
<dbReference type="Pfam" id="PF07690">
    <property type="entry name" value="MFS_1"/>
    <property type="match status" value="2"/>
</dbReference>
<comment type="subcellular location">
    <subcellularLocation>
        <location evidence="1">Cell membrane</location>
        <topology evidence="1">Multi-pass membrane protein</topology>
    </subcellularLocation>
</comment>
<feature type="transmembrane region" description="Helical" evidence="7">
    <location>
        <begin position="287"/>
        <end position="306"/>
    </location>
</feature>
<evidence type="ECO:0000256" key="7">
    <source>
        <dbReference type="SAM" id="Phobius"/>
    </source>
</evidence>
<evidence type="ECO:0000256" key="2">
    <source>
        <dbReference type="ARBA" id="ARBA00022475"/>
    </source>
</evidence>
<organism evidence="8 9">
    <name type="scientific">Plantactinospora sonchi</name>
    <dbReference type="NCBI Taxonomy" id="1544735"/>
    <lineage>
        <taxon>Bacteria</taxon>
        <taxon>Bacillati</taxon>
        <taxon>Actinomycetota</taxon>
        <taxon>Actinomycetes</taxon>
        <taxon>Micromonosporales</taxon>
        <taxon>Micromonosporaceae</taxon>
        <taxon>Plantactinospora</taxon>
    </lineage>
</organism>
<comment type="caution">
    <text evidence="8">The sequence shown here is derived from an EMBL/GenBank/DDBJ whole genome shotgun (WGS) entry which is preliminary data.</text>
</comment>
<feature type="transmembrane region" description="Helical" evidence="7">
    <location>
        <begin position="372"/>
        <end position="388"/>
    </location>
</feature>
<evidence type="ECO:0000256" key="5">
    <source>
        <dbReference type="ARBA" id="ARBA00023136"/>
    </source>
</evidence>
<evidence type="ECO:0000256" key="1">
    <source>
        <dbReference type="ARBA" id="ARBA00004651"/>
    </source>
</evidence>
<feature type="region of interest" description="Disordered" evidence="6">
    <location>
        <begin position="177"/>
        <end position="205"/>
    </location>
</feature>
<name>A0ABU7RZV6_9ACTN</name>
<dbReference type="InterPro" id="IPR036259">
    <property type="entry name" value="MFS_trans_sf"/>
</dbReference>
<sequence>MSLFSGFGGTVMSLVAGMWVLDLTGSSSLAALTGLCVFAPTLLGPLLGALVDRLPRRPLVVWTHLLTAAAVLSLLAVDSAAQVWLIFAVMLGYGVSYVLIDAGESALLPAALPADALGGVNGMRTSAQEGVKLVAPLAGAGLFGWGGGHPTVVLTAVVLTIAAGLYLLLRLAPALPSPDPTTPGTSTPESGRTASGGGDSRPPGQRVGDAVRFLAGLPELRVTVLVGSVTMAMAALTTAATYAVVSDDLHRPPTFLGVLTSAQGAGSILGGLLVGRLLRVRGTRATSVAGALVFALGAALRCVPWWPATVASALVIGIGLPWTVVAAVTAVQTRTPARMLGRVAATANTLLFAPVAIATPVGAAMILLDHRVPLALAVAVCVGAGLAARRLGRADAVPLGPTDAAADAAASGAPPERKPAGPVSV</sequence>
<dbReference type="Proteomes" id="UP001332243">
    <property type="component" value="Unassembled WGS sequence"/>
</dbReference>
<dbReference type="EMBL" id="JAZGQK010000024">
    <property type="protein sequence ID" value="MEE6262008.1"/>
    <property type="molecule type" value="Genomic_DNA"/>
</dbReference>
<proteinExistence type="predicted"/>
<feature type="transmembrane region" description="Helical" evidence="7">
    <location>
        <begin position="152"/>
        <end position="169"/>
    </location>
</feature>
<feature type="transmembrane region" description="Helical" evidence="7">
    <location>
        <begin position="83"/>
        <end position="100"/>
    </location>
</feature>
<dbReference type="PANTHER" id="PTHR23513">
    <property type="entry name" value="INTEGRAL MEMBRANE EFFLUX PROTEIN-RELATED"/>
    <property type="match status" value="1"/>
</dbReference>
<protein>
    <submittedName>
        <fullName evidence="8">MFS transporter</fullName>
    </submittedName>
</protein>
<dbReference type="SUPFAM" id="SSF103473">
    <property type="entry name" value="MFS general substrate transporter"/>
    <property type="match status" value="1"/>
</dbReference>
<keyword evidence="4 7" id="KW-1133">Transmembrane helix</keyword>
<dbReference type="PANTHER" id="PTHR23513:SF6">
    <property type="entry name" value="MAJOR FACILITATOR SUPERFAMILY ASSOCIATED DOMAIN-CONTAINING PROTEIN"/>
    <property type="match status" value="1"/>
</dbReference>